<evidence type="ECO:0000259" key="2">
    <source>
        <dbReference type="SMART" id="SM01235"/>
    </source>
</evidence>
<proteinExistence type="predicted"/>
<evidence type="ECO:0000256" key="1">
    <source>
        <dbReference type="SAM" id="Phobius"/>
    </source>
</evidence>
<keyword evidence="4" id="KW-1185">Reference proteome</keyword>
<dbReference type="OrthoDB" id="196738at2"/>
<feature type="transmembrane region" description="Helical" evidence="1">
    <location>
        <begin position="6"/>
        <end position="25"/>
    </location>
</feature>
<keyword evidence="1" id="KW-1133">Transmembrane helix</keyword>
<keyword evidence="1" id="KW-0812">Transmembrane</keyword>
<dbReference type="SMART" id="SM01235">
    <property type="entry name" value="Haem_bd"/>
    <property type="match status" value="1"/>
</dbReference>
<feature type="domain" description="Haem-binding" evidence="2">
    <location>
        <begin position="14"/>
        <end position="141"/>
    </location>
</feature>
<name>A0A1H4AIE1_9BACT</name>
<dbReference type="Pfam" id="PF14376">
    <property type="entry name" value="Haem_bd"/>
    <property type="match status" value="1"/>
</dbReference>
<accession>A0A1H4AIE1</accession>
<organism evidence="3 4">
    <name type="scientific">Desulfuromusa kysingii</name>
    <dbReference type="NCBI Taxonomy" id="37625"/>
    <lineage>
        <taxon>Bacteria</taxon>
        <taxon>Pseudomonadati</taxon>
        <taxon>Thermodesulfobacteriota</taxon>
        <taxon>Desulfuromonadia</taxon>
        <taxon>Desulfuromonadales</taxon>
        <taxon>Geopsychrobacteraceae</taxon>
        <taxon>Desulfuromusa</taxon>
    </lineage>
</organism>
<dbReference type="STRING" id="37625.SAMN05660420_01842"/>
<keyword evidence="1" id="KW-0472">Membrane</keyword>
<protein>
    <submittedName>
        <fullName evidence="3">Haem-binding domain-containing protein</fullName>
    </submittedName>
</protein>
<evidence type="ECO:0000313" key="4">
    <source>
        <dbReference type="Proteomes" id="UP000199409"/>
    </source>
</evidence>
<dbReference type="InterPro" id="IPR025992">
    <property type="entry name" value="Haem-bd"/>
</dbReference>
<dbReference type="AlphaFoldDB" id="A0A1H4AIE1"/>
<gene>
    <name evidence="3" type="ORF">SAMN05660420_01842</name>
</gene>
<dbReference type="Proteomes" id="UP000199409">
    <property type="component" value="Unassembled WGS sequence"/>
</dbReference>
<reference evidence="3 4" key="1">
    <citation type="submission" date="2016-10" db="EMBL/GenBank/DDBJ databases">
        <authorList>
            <person name="de Groot N.N."/>
        </authorList>
    </citation>
    <scope>NUCLEOTIDE SEQUENCE [LARGE SCALE GENOMIC DNA]</scope>
    <source>
        <strain evidence="3 4">DSM 7343</strain>
    </source>
</reference>
<evidence type="ECO:0000313" key="3">
    <source>
        <dbReference type="EMBL" id="SEA35394.1"/>
    </source>
</evidence>
<sequence>MLKGLIVKGLIAGIVLLIAIQFVPYGKDHSNPPVIAEPPWDQPETREFFVRACADCHSNETHWPWYSNFAPASWMVTLDVDEGRAHFNVSEWDPQNNMGGWIAKQVELGEMPPAKYLLPHPEARLTDEEKAKFISGLQNTFGK</sequence>
<dbReference type="EMBL" id="FNQN01000005">
    <property type="protein sequence ID" value="SEA35394.1"/>
    <property type="molecule type" value="Genomic_DNA"/>
</dbReference>